<dbReference type="InterPro" id="IPR020846">
    <property type="entry name" value="MFS_dom"/>
</dbReference>
<feature type="transmembrane region" description="Helical" evidence="4">
    <location>
        <begin position="57"/>
        <end position="75"/>
    </location>
</feature>
<evidence type="ECO:0000256" key="1">
    <source>
        <dbReference type="ARBA" id="ARBA00022692"/>
    </source>
</evidence>
<feature type="transmembrane region" description="Helical" evidence="4">
    <location>
        <begin position="115"/>
        <end position="134"/>
    </location>
</feature>
<comment type="caution">
    <text evidence="6">The sequence shown here is derived from an EMBL/GenBank/DDBJ whole genome shotgun (WGS) entry which is preliminary data.</text>
</comment>
<reference evidence="6 7" key="1">
    <citation type="journal article" date="2017" name="ISME J.">
        <title>Energy and carbon metabolisms in a deep terrestrial subsurface fluid microbial community.</title>
        <authorList>
            <person name="Momper L."/>
            <person name="Jungbluth S.P."/>
            <person name="Lee M.D."/>
            <person name="Amend J.P."/>
        </authorList>
    </citation>
    <scope>NUCLEOTIDE SEQUENCE [LARGE SCALE GENOMIC DNA]</scope>
    <source>
        <strain evidence="6">SURF_46</strain>
    </source>
</reference>
<evidence type="ECO:0000313" key="6">
    <source>
        <dbReference type="EMBL" id="RJR26478.1"/>
    </source>
</evidence>
<dbReference type="AlphaFoldDB" id="A0A3A4ZBE6"/>
<protein>
    <submittedName>
        <fullName evidence="6">MFS transporter</fullName>
    </submittedName>
</protein>
<name>A0A3A4ZBE6_UNCKA</name>
<accession>A0A3A4ZBE6</accession>
<keyword evidence="2 4" id="KW-1133">Transmembrane helix</keyword>
<keyword evidence="1 4" id="KW-0812">Transmembrane</keyword>
<evidence type="ECO:0000256" key="2">
    <source>
        <dbReference type="ARBA" id="ARBA00022989"/>
    </source>
</evidence>
<sequence>MNIISRVFPYHHFRISNKAIKILTLSDTLFFSGMALVEIIFGVFIVQNIPGATVVELGIGHSIFLVGIVLTEPLFSKFYDSAKNLESSYYGFVIGNLLKSVMRLLFIVIDSVPMFYIVYFIMGIIHSIEYPSFAKLFTKHLDSGRESSEWGYKDSLMSTGKVLTTFLSGYIVVSLGYQFLFLLSSLIMLIFGVLTPLYYKKEILG</sequence>
<evidence type="ECO:0000256" key="3">
    <source>
        <dbReference type="ARBA" id="ARBA00023136"/>
    </source>
</evidence>
<gene>
    <name evidence="6" type="ORF">C4561_05000</name>
</gene>
<dbReference type="SUPFAM" id="SSF103473">
    <property type="entry name" value="MFS general substrate transporter"/>
    <property type="match status" value="1"/>
</dbReference>
<dbReference type="InterPro" id="IPR011701">
    <property type="entry name" value="MFS"/>
</dbReference>
<feature type="domain" description="Major facilitator superfamily (MFS) profile" evidence="5">
    <location>
        <begin position="1"/>
        <end position="205"/>
    </location>
</feature>
<dbReference type="InterPro" id="IPR036259">
    <property type="entry name" value="MFS_trans_sf"/>
</dbReference>
<feature type="transmembrane region" description="Helical" evidence="4">
    <location>
        <begin position="179"/>
        <end position="199"/>
    </location>
</feature>
<evidence type="ECO:0000259" key="5">
    <source>
        <dbReference type="PROSITE" id="PS50850"/>
    </source>
</evidence>
<dbReference type="Proteomes" id="UP000265540">
    <property type="component" value="Unassembled WGS sequence"/>
</dbReference>
<dbReference type="PROSITE" id="PS50850">
    <property type="entry name" value="MFS"/>
    <property type="match status" value="1"/>
</dbReference>
<evidence type="ECO:0000256" key="4">
    <source>
        <dbReference type="SAM" id="Phobius"/>
    </source>
</evidence>
<dbReference type="Pfam" id="PF07690">
    <property type="entry name" value="MFS_1"/>
    <property type="match status" value="1"/>
</dbReference>
<dbReference type="GO" id="GO:0022857">
    <property type="term" value="F:transmembrane transporter activity"/>
    <property type="evidence" value="ECO:0007669"/>
    <property type="project" value="InterPro"/>
</dbReference>
<proteinExistence type="predicted"/>
<organism evidence="6 7">
    <name type="scientific">candidate division WWE3 bacterium</name>
    <dbReference type="NCBI Taxonomy" id="2053526"/>
    <lineage>
        <taxon>Bacteria</taxon>
        <taxon>Katanobacteria</taxon>
    </lineage>
</organism>
<dbReference type="Gene3D" id="1.20.1250.20">
    <property type="entry name" value="MFS general substrate transporter like domains"/>
    <property type="match status" value="1"/>
</dbReference>
<dbReference type="EMBL" id="QZJF01000021">
    <property type="protein sequence ID" value="RJR26478.1"/>
    <property type="molecule type" value="Genomic_DNA"/>
</dbReference>
<feature type="transmembrane region" description="Helical" evidence="4">
    <location>
        <begin position="20"/>
        <end position="45"/>
    </location>
</feature>
<keyword evidence="3 4" id="KW-0472">Membrane</keyword>
<evidence type="ECO:0000313" key="7">
    <source>
        <dbReference type="Proteomes" id="UP000265540"/>
    </source>
</evidence>